<sequence>MATLFMNPGKLSDKIKALRDFGDDAGSAKNNIDRTSFDLNDPMSGSGVDSFLTLISRRIDDLRATADRVESCKNTILRISDNQIAPMNADGEIEIDVHEGVRIDSPADLENWGAAMVDAKDLKDLKERKSSGRLPSGRRYEELLESIKKHKKNKAYANGLVFEIGPENLTQIPLSIKRAYTARDPVSGREDEAIPNSGLDMAKHLGGVLATASTTWDKKRSKEVSEALVNSVRNEKDWGRITVLNAMLGRQDANRDGVNDLSFGREFLVNLGRGMEELPWKDIKAASAREANGQIGGLGDHLPAQSSEPLQGVLDAMGADPGAAVEFLGGREGNAKDVARVRELMSRHDLGENEWTDTWSGLAASTSNKYARQVVDDDHPPTLESKQAAVIASGVVNGIGESGVKVSDRTQGNLSETLANYPYAADAAARQADDPRDMGPDLPDQKQSSGAPAWTAGTSYQPNFSTKGLAGVVREVSRDEGHLKTVADSVADLQRARMMFAAANYRTGGGASLEVAIEANSATRAFFLGASRAGVEGDAAETDKRNKIIIDALCAGSGFLPGPGEEVAKIWGYGIGRAADAGRTAMSEQLTQNLARALNESEGMMRDGNRASVVSTVVQLVSMGVIPAEQANAAVPGLVTEKGVDPTKLSPEALDRLYTKFVEDPDGQFDGAIRDSLGDAGTNYEVSYQRGNSSAGGSG</sequence>
<evidence type="ECO:0000256" key="1">
    <source>
        <dbReference type="SAM" id="MobiDB-lite"/>
    </source>
</evidence>
<keyword evidence="4" id="KW-1185">Reference proteome</keyword>
<organism evidence="3 4">
    <name type="scientific">Actinomyces howellii</name>
    <dbReference type="NCBI Taxonomy" id="52771"/>
    <lineage>
        <taxon>Bacteria</taxon>
        <taxon>Bacillati</taxon>
        <taxon>Actinomycetota</taxon>
        <taxon>Actinomycetes</taxon>
        <taxon>Actinomycetales</taxon>
        <taxon>Actinomycetaceae</taxon>
        <taxon>Actinomyces</taxon>
    </lineage>
</organism>
<name>A0A448HHB0_9ACTO</name>
<proteinExistence type="predicted"/>
<dbReference type="Proteomes" id="UP000266895">
    <property type="component" value="Chromosome"/>
</dbReference>
<dbReference type="AlphaFoldDB" id="A0A448HHB0"/>
<evidence type="ECO:0000313" key="4">
    <source>
        <dbReference type="Proteomes" id="UP000266895"/>
    </source>
</evidence>
<reference evidence="3 4" key="1">
    <citation type="submission" date="2018-12" db="EMBL/GenBank/DDBJ databases">
        <authorList>
            <consortium name="Pathogen Informatics"/>
        </authorList>
    </citation>
    <scope>NUCLEOTIDE SEQUENCE [LARGE SCALE GENOMIC DNA]</scope>
    <source>
        <strain evidence="3 4">NCTC11636</strain>
    </source>
</reference>
<accession>A0A448HHB0</accession>
<dbReference type="RefSeq" id="WP_126382608.1">
    <property type="nucleotide sequence ID" value="NZ_LR134350.1"/>
</dbReference>
<evidence type="ECO:0000313" key="3">
    <source>
        <dbReference type="EMBL" id="VEG28461.1"/>
    </source>
</evidence>
<dbReference type="OrthoDB" id="3261062at2"/>
<dbReference type="Pfam" id="PF20211">
    <property type="entry name" value="DUF6571"/>
    <property type="match status" value="1"/>
</dbReference>
<gene>
    <name evidence="3" type="ORF">NCTC11636_01550</name>
</gene>
<evidence type="ECO:0000259" key="2">
    <source>
        <dbReference type="Pfam" id="PF20211"/>
    </source>
</evidence>
<dbReference type="InterPro" id="IPR046701">
    <property type="entry name" value="DUF6571"/>
</dbReference>
<dbReference type="KEGG" id="ahw:NCTC11636_01550"/>
<feature type="compositionally biased region" description="Polar residues" evidence="1">
    <location>
        <begin position="445"/>
        <end position="458"/>
    </location>
</feature>
<dbReference type="EMBL" id="LR134350">
    <property type="protein sequence ID" value="VEG28461.1"/>
    <property type="molecule type" value="Genomic_DNA"/>
</dbReference>
<feature type="region of interest" description="Disordered" evidence="1">
    <location>
        <begin position="427"/>
        <end position="458"/>
    </location>
</feature>
<protein>
    <recommendedName>
        <fullName evidence="2">DUF6571 domain-containing protein</fullName>
    </recommendedName>
</protein>
<feature type="domain" description="DUF6571" evidence="2">
    <location>
        <begin position="1"/>
        <end position="694"/>
    </location>
</feature>